<evidence type="ECO:0000256" key="4">
    <source>
        <dbReference type="ARBA" id="ARBA00023134"/>
    </source>
</evidence>
<keyword evidence="2" id="KW-0547">Nucleotide-binding</keyword>
<dbReference type="PANTHER" id="PTHR10465:SF0">
    <property type="entry name" value="SARCALUMENIN"/>
    <property type="match status" value="1"/>
</dbReference>
<keyword evidence="5 6" id="KW-0472">Membrane</keyword>
<feature type="domain" description="Dynamin N-terminal" evidence="7">
    <location>
        <begin position="43"/>
        <end position="210"/>
    </location>
</feature>
<keyword evidence="3" id="KW-0378">Hydrolase</keyword>
<accession>A0ABP8DCT3</accession>
<evidence type="ECO:0000313" key="9">
    <source>
        <dbReference type="Proteomes" id="UP001500620"/>
    </source>
</evidence>
<dbReference type="InterPro" id="IPR027417">
    <property type="entry name" value="P-loop_NTPase"/>
</dbReference>
<feature type="transmembrane region" description="Helical" evidence="6">
    <location>
        <begin position="505"/>
        <end position="529"/>
    </location>
</feature>
<keyword evidence="4" id="KW-0342">GTP-binding</keyword>
<evidence type="ECO:0000313" key="8">
    <source>
        <dbReference type="EMBL" id="GAA4252832.1"/>
    </source>
</evidence>
<reference evidence="9" key="1">
    <citation type="journal article" date="2019" name="Int. J. Syst. Evol. Microbiol.">
        <title>The Global Catalogue of Microorganisms (GCM) 10K type strain sequencing project: providing services to taxonomists for standard genome sequencing and annotation.</title>
        <authorList>
            <consortium name="The Broad Institute Genomics Platform"/>
            <consortium name="The Broad Institute Genome Sequencing Center for Infectious Disease"/>
            <person name="Wu L."/>
            <person name="Ma J."/>
        </authorList>
    </citation>
    <scope>NUCLEOTIDE SEQUENCE [LARGE SCALE GENOMIC DNA]</scope>
    <source>
        <strain evidence="9">JCM 17441</strain>
    </source>
</reference>
<evidence type="ECO:0000256" key="1">
    <source>
        <dbReference type="ARBA" id="ARBA00004370"/>
    </source>
</evidence>
<comment type="caution">
    <text evidence="8">The sequence shown here is derived from an EMBL/GenBank/DDBJ whole genome shotgun (WGS) entry which is preliminary data.</text>
</comment>
<comment type="subcellular location">
    <subcellularLocation>
        <location evidence="1">Membrane</location>
    </subcellularLocation>
</comment>
<evidence type="ECO:0000256" key="2">
    <source>
        <dbReference type="ARBA" id="ARBA00022741"/>
    </source>
</evidence>
<keyword evidence="6" id="KW-1133">Transmembrane helix</keyword>
<dbReference type="PANTHER" id="PTHR10465">
    <property type="entry name" value="TRANSMEMBRANE GTPASE FZO1"/>
    <property type="match status" value="1"/>
</dbReference>
<dbReference type="InterPro" id="IPR027094">
    <property type="entry name" value="Mitofusin_fam"/>
</dbReference>
<keyword evidence="6" id="KW-0812">Transmembrane</keyword>
<dbReference type="SUPFAM" id="SSF52540">
    <property type="entry name" value="P-loop containing nucleoside triphosphate hydrolases"/>
    <property type="match status" value="1"/>
</dbReference>
<dbReference type="InterPro" id="IPR045063">
    <property type="entry name" value="Dynamin_N"/>
</dbReference>
<dbReference type="Gene3D" id="3.40.50.300">
    <property type="entry name" value="P-loop containing nucleotide triphosphate hydrolases"/>
    <property type="match status" value="1"/>
</dbReference>
<evidence type="ECO:0000259" key="7">
    <source>
        <dbReference type="Pfam" id="PF00350"/>
    </source>
</evidence>
<keyword evidence="9" id="KW-1185">Reference proteome</keyword>
<dbReference type="Proteomes" id="UP001500620">
    <property type="component" value="Unassembled WGS sequence"/>
</dbReference>
<evidence type="ECO:0000256" key="3">
    <source>
        <dbReference type="ARBA" id="ARBA00022801"/>
    </source>
</evidence>
<dbReference type="RefSeq" id="WP_345129868.1">
    <property type="nucleotide sequence ID" value="NZ_BAABAT010000014.1"/>
</dbReference>
<dbReference type="Pfam" id="PF00350">
    <property type="entry name" value="Dynamin_N"/>
    <property type="match status" value="1"/>
</dbReference>
<evidence type="ECO:0000256" key="6">
    <source>
        <dbReference type="SAM" id="Phobius"/>
    </source>
</evidence>
<organism evidence="8 9">
    <name type="scientific">Dactylosporangium darangshiense</name>
    <dbReference type="NCBI Taxonomy" id="579108"/>
    <lineage>
        <taxon>Bacteria</taxon>
        <taxon>Bacillati</taxon>
        <taxon>Actinomycetota</taxon>
        <taxon>Actinomycetes</taxon>
        <taxon>Micromonosporales</taxon>
        <taxon>Micromonosporaceae</taxon>
        <taxon>Dactylosporangium</taxon>
    </lineage>
</organism>
<evidence type="ECO:0000256" key="5">
    <source>
        <dbReference type="ARBA" id="ARBA00023136"/>
    </source>
</evidence>
<proteinExistence type="predicted"/>
<name>A0ABP8DCT3_9ACTN</name>
<protein>
    <recommendedName>
        <fullName evidence="7">Dynamin N-terminal domain-containing protein</fullName>
    </recommendedName>
</protein>
<sequence>MTAEAAAESVRRLADLAERAAMDATQEQLNGIAEELGARPARIIFVGRFKNGKSTLLNALLADATHPVGASGPMVVDTLPATAVITGVRYAETPYVREWSLAGEVVDRDFEHFAEAAALAIDEADSRLKFGGVREFEVGYPARIAQRGAVLYDSPGLDESTARTLITHEYARQCDAVVMVYRNDAPMGAVEMAVADELAEAGVRVFTVINLFAGHLDDRFEEFAWNRLVRDRGGAGAQWCGQNLAAHGVYLVDALAAERAQRAGQQDDGLARLAERLYEFIAEHRERERVRPLIEQADALAAGIAEHAERRGQALREERVELTQRYGAVRPRLEALRDRPLRINRAFDEHRPQVEATLVHSFHSLINDVGAGLPDHLAGAELPSARLMTSSLQVKRLLREANEIADRYLNERIGHWGRTDAQRLLQEQLIELERRVAAEVGDLGNEIDGLYRELLALAPASGPVRASRLLTASLGSAAPPSPIEVARPVRGATLHTTSDSLALQAMFSIIGAAAVAIAPVSFLGAAVMIGPANAEARAKALAAQEADARLAKLAQVAEPALRLQVRDALDARQNELARLLDGMVVEEIRGIDGMVMLVARAEDARWRDLTDLGAVADDVGRERERLAALLAAGVAP</sequence>
<gene>
    <name evidence="8" type="ORF">GCM10022255_051210</name>
</gene>
<dbReference type="EMBL" id="BAABAT010000014">
    <property type="protein sequence ID" value="GAA4252832.1"/>
    <property type="molecule type" value="Genomic_DNA"/>
</dbReference>